<sequence length="295" mass="31357">MHGHAISTRAKNPTRVDLSTSILNSRVPEHALAVSNLKAVKKEIDAPTTPCSQSDASASSTSSTSSCGQSDPCATGVTTETETHLATMTIQTTEMQTAYITDHKTTTQHTLQMVIKTVKEAGTTTVTSTEVGCSTVITTTTSMSLTTTINWHTAPKPSSEPPLPPPPPSSDCGSASCTVTTTKVTDIDMPTTAVKYAKISGQDIVQAVPEREMNKIFEKDHKKGIAGRDLQASAAVTSSAKLIARQSQGPDGEYSPITKITKGQTLQVIAGELRGMSRLLPLVRGLLRLLWQPRL</sequence>
<name>A0A9N8PHM4_9PEZI</name>
<dbReference type="AlphaFoldDB" id="A0A9N8PHM4"/>
<evidence type="ECO:0000313" key="3">
    <source>
        <dbReference type="Proteomes" id="UP000716446"/>
    </source>
</evidence>
<keyword evidence="3" id="KW-1185">Reference proteome</keyword>
<dbReference type="EMBL" id="CAIJEN010000017">
    <property type="protein sequence ID" value="CAD0096569.1"/>
    <property type="molecule type" value="Genomic_DNA"/>
</dbReference>
<proteinExistence type="predicted"/>
<evidence type="ECO:0000313" key="2">
    <source>
        <dbReference type="EMBL" id="CAD0096569.1"/>
    </source>
</evidence>
<evidence type="ECO:0000256" key="1">
    <source>
        <dbReference type="SAM" id="MobiDB-lite"/>
    </source>
</evidence>
<dbReference type="Proteomes" id="UP000716446">
    <property type="component" value="Unassembled WGS sequence"/>
</dbReference>
<feature type="region of interest" description="Disordered" evidence="1">
    <location>
        <begin position="47"/>
        <end position="79"/>
    </location>
</feature>
<organism evidence="2 3">
    <name type="scientific">Aureobasidium vineae</name>
    <dbReference type="NCBI Taxonomy" id="2773715"/>
    <lineage>
        <taxon>Eukaryota</taxon>
        <taxon>Fungi</taxon>
        <taxon>Dikarya</taxon>
        <taxon>Ascomycota</taxon>
        <taxon>Pezizomycotina</taxon>
        <taxon>Dothideomycetes</taxon>
        <taxon>Dothideomycetidae</taxon>
        <taxon>Dothideales</taxon>
        <taxon>Saccotheciaceae</taxon>
        <taxon>Aureobasidium</taxon>
    </lineage>
</organism>
<comment type="caution">
    <text evidence="2">The sequence shown here is derived from an EMBL/GenBank/DDBJ whole genome shotgun (WGS) entry which is preliminary data.</text>
</comment>
<reference evidence="2" key="1">
    <citation type="submission" date="2020-06" db="EMBL/GenBank/DDBJ databases">
        <authorList>
            <person name="Onetto C."/>
        </authorList>
    </citation>
    <scope>NUCLEOTIDE SEQUENCE</scope>
</reference>
<protein>
    <submittedName>
        <fullName evidence="2">Uncharacterized protein</fullName>
    </submittedName>
</protein>
<feature type="compositionally biased region" description="Low complexity" evidence="1">
    <location>
        <begin position="51"/>
        <end position="79"/>
    </location>
</feature>
<feature type="region of interest" description="Disordered" evidence="1">
    <location>
        <begin position="152"/>
        <end position="175"/>
    </location>
</feature>
<accession>A0A9N8PHM4</accession>
<gene>
    <name evidence="2" type="ORF">AWRI4619_LOCUS9344</name>
</gene>
<feature type="compositionally biased region" description="Pro residues" evidence="1">
    <location>
        <begin position="158"/>
        <end position="169"/>
    </location>
</feature>